<name>A0A375JB09_9BURK</name>
<protein>
    <submittedName>
        <fullName evidence="1">Uncharacterized protein</fullName>
    </submittedName>
</protein>
<evidence type="ECO:0000313" key="1">
    <source>
        <dbReference type="EMBL" id="SPS02298.1"/>
    </source>
</evidence>
<sequence>MGPPSFFAYALRPNQLGSTFAKSCRLTILNASVGTSRSASLDFGTVSLIWNQAARIQPRSHCLISPRRNGVRASVGAC</sequence>
<accession>A0A375JB09</accession>
<dbReference type="EMBL" id="OVTA01000065">
    <property type="protein sequence ID" value="SPS02298.1"/>
    <property type="molecule type" value="Genomic_DNA"/>
</dbReference>
<organism evidence="1 2">
    <name type="scientific">Cupriavidus taiwanensis</name>
    <dbReference type="NCBI Taxonomy" id="164546"/>
    <lineage>
        <taxon>Bacteria</taxon>
        <taxon>Pseudomonadati</taxon>
        <taxon>Pseudomonadota</taxon>
        <taxon>Betaproteobacteria</taxon>
        <taxon>Burkholderiales</taxon>
        <taxon>Burkholderiaceae</taxon>
        <taxon>Cupriavidus</taxon>
    </lineage>
</organism>
<proteinExistence type="predicted"/>
<dbReference type="Proteomes" id="UP000256805">
    <property type="component" value="Unassembled WGS sequence"/>
</dbReference>
<evidence type="ECO:0000313" key="2">
    <source>
        <dbReference type="Proteomes" id="UP000256805"/>
    </source>
</evidence>
<dbReference type="AlphaFoldDB" id="A0A375JB09"/>
<gene>
    <name evidence="1" type="ORF">CBM2634_P30042</name>
</gene>
<reference evidence="1 2" key="1">
    <citation type="submission" date="2018-01" db="EMBL/GenBank/DDBJ databases">
        <authorList>
            <person name="Gaut B.S."/>
            <person name="Morton B.R."/>
            <person name="Clegg M.T."/>
            <person name="Duvall M.R."/>
        </authorList>
    </citation>
    <scope>NUCLEOTIDE SEQUENCE [LARGE SCALE GENOMIC DNA]</scope>
    <source>
        <strain evidence="1">Cupriavidus taiwanensis cmp 52</strain>
    </source>
</reference>